<keyword evidence="1" id="KW-0472">Membrane</keyword>
<keyword evidence="1" id="KW-0812">Transmembrane</keyword>
<comment type="caution">
    <text evidence="3">The sequence shown here is derived from an EMBL/GenBank/DDBJ whole genome shotgun (WGS) entry which is preliminary data.</text>
</comment>
<dbReference type="PANTHER" id="PTHR35982:SF1">
    <property type="entry name" value="SPIROCYCLASE, AVEC FAMILY"/>
    <property type="match status" value="1"/>
</dbReference>
<feature type="transmembrane region" description="Helical" evidence="1">
    <location>
        <begin position="216"/>
        <end position="239"/>
    </location>
</feature>
<dbReference type="EMBL" id="JBAMIC010000002">
    <property type="protein sequence ID" value="KAK7112811.1"/>
    <property type="molecule type" value="Genomic_DNA"/>
</dbReference>
<dbReference type="Pfam" id="PF25085">
    <property type="entry name" value="DUF7802"/>
    <property type="match status" value="1"/>
</dbReference>
<feature type="transmembrane region" description="Helical" evidence="1">
    <location>
        <begin position="108"/>
        <end position="127"/>
    </location>
</feature>
<feature type="transmembrane region" description="Helical" evidence="1">
    <location>
        <begin position="281"/>
        <end position="305"/>
    </location>
</feature>
<keyword evidence="4" id="KW-1185">Reference proteome</keyword>
<feature type="transmembrane region" description="Helical" evidence="1">
    <location>
        <begin position="69"/>
        <end position="88"/>
    </location>
</feature>
<dbReference type="PANTHER" id="PTHR35982">
    <property type="entry name" value="AGAP005361-PA"/>
    <property type="match status" value="1"/>
</dbReference>
<feature type="transmembrane region" description="Helical" evidence="1">
    <location>
        <begin position="139"/>
        <end position="163"/>
    </location>
</feature>
<dbReference type="Proteomes" id="UP001374579">
    <property type="component" value="Unassembled WGS sequence"/>
</dbReference>
<accession>A0AAN9BUG8</accession>
<proteinExistence type="predicted"/>
<evidence type="ECO:0000313" key="4">
    <source>
        <dbReference type="Proteomes" id="UP001374579"/>
    </source>
</evidence>
<keyword evidence="1" id="KW-1133">Transmembrane helix</keyword>
<protein>
    <recommendedName>
        <fullName evidence="2">DUF7802 domain-containing protein</fullName>
    </recommendedName>
</protein>
<gene>
    <name evidence="3" type="ORF">V1264_012200</name>
</gene>
<sequence length="423" mass="49275">MEDYLKTAQKFLRQYVSLPDKDLEWWVKLRSPQQILKSHATFLYCEISFYILAFLTFVHAMQNGGRYKWLWIATILHGLTVECVSYFVPDIDNFWHAQSMIMLLGQRLPLHIIFVYPAFIYTACVAVSHMNLRWWAEPFAVGLSVVLFDIPFDIMGIKLLWWTWHDDDPNIFDRHYWVPWTSYYFHATFASSFTFIFMGVRALFCTHVPKFQSAGFFCELVCAIITGLFSMPLGVIQFIPVYHPLHDSLGIHSEVCVLMLITVYAMIVWSADRYPFETARAYNAIGSSLEIVLGVVMHYGFYVYLVMFSKPEKTRSLGFHQPVGPCGKNVPVQTPFGQVLNKTKYLCMDTFFEDYFDFKCVKKLPESGKEWYTICGTPFPNHMEYIVVVSSFCVVGLYWYWQLLLRSGPLPKSRSARKHPKAE</sequence>
<name>A0AAN9BUG8_9CAEN</name>
<feature type="transmembrane region" description="Helical" evidence="1">
    <location>
        <begin position="183"/>
        <end position="204"/>
    </location>
</feature>
<evidence type="ECO:0000259" key="2">
    <source>
        <dbReference type="Pfam" id="PF25085"/>
    </source>
</evidence>
<evidence type="ECO:0000256" key="1">
    <source>
        <dbReference type="SAM" id="Phobius"/>
    </source>
</evidence>
<dbReference type="AlphaFoldDB" id="A0AAN9BUG8"/>
<evidence type="ECO:0000313" key="3">
    <source>
        <dbReference type="EMBL" id="KAK7112811.1"/>
    </source>
</evidence>
<feature type="transmembrane region" description="Helical" evidence="1">
    <location>
        <begin position="385"/>
        <end position="405"/>
    </location>
</feature>
<dbReference type="InterPro" id="IPR056704">
    <property type="entry name" value="DUF7802"/>
</dbReference>
<feature type="transmembrane region" description="Helical" evidence="1">
    <location>
        <begin position="39"/>
        <end position="57"/>
    </location>
</feature>
<reference evidence="3 4" key="1">
    <citation type="submission" date="2024-02" db="EMBL/GenBank/DDBJ databases">
        <title>Chromosome-scale genome assembly of the rough periwinkle Littorina saxatilis.</title>
        <authorList>
            <person name="De Jode A."/>
            <person name="Faria R."/>
            <person name="Formenti G."/>
            <person name="Sims Y."/>
            <person name="Smith T.P."/>
            <person name="Tracey A."/>
            <person name="Wood J.M.D."/>
            <person name="Zagrodzka Z.B."/>
            <person name="Johannesson K."/>
            <person name="Butlin R.K."/>
            <person name="Leder E.H."/>
        </authorList>
    </citation>
    <scope>NUCLEOTIDE SEQUENCE [LARGE SCALE GENOMIC DNA]</scope>
    <source>
        <strain evidence="3">Snail1</strain>
        <tissue evidence="3">Muscle</tissue>
    </source>
</reference>
<feature type="transmembrane region" description="Helical" evidence="1">
    <location>
        <begin position="251"/>
        <end position="269"/>
    </location>
</feature>
<feature type="domain" description="DUF7802" evidence="2">
    <location>
        <begin position="24"/>
        <end position="402"/>
    </location>
</feature>
<organism evidence="3 4">
    <name type="scientific">Littorina saxatilis</name>
    <dbReference type="NCBI Taxonomy" id="31220"/>
    <lineage>
        <taxon>Eukaryota</taxon>
        <taxon>Metazoa</taxon>
        <taxon>Spiralia</taxon>
        <taxon>Lophotrochozoa</taxon>
        <taxon>Mollusca</taxon>
        <taxon>Gastropoda</taxon>
        <taxon>Caenogastropoda</taxon>
        <taxon>Littorinimorpha</taxon>
        <taxon>Littorinoidea</taxon>
        <taxon>Littorinidae</taxon>
        <taxon>Littorina</taxon>
    </lineage>
</organism>